<dbReference type="AlphaFoldDB" id="A0A4P7CP93"/>
<gene>
    <name evidence="1" type="ORF">E1956_10710</name>
</gene>
<dbReference type="Proteomes" id="UP000295727">
    <property type="component" value="Chromosome 1"/>
</dbReference>
<name>A0A4P7CP93_9BURK</name>
<dbReference type="KEGG" id="ppai:E1956_10710"/>
<organism evidence="1 2">
    <name type="scientific">Paraburkholderia pallida</name>
    <dbReference type="NCBI Taxonomy" id="2547399"/>
    <lineage>
        <taxon>Bacteria</taxon>
        <taxon>Pseudomonadati</taxon>
        <taxon>Pseudomonadota</taxon>
        <taxon>Betaproteobacteria</taxon>
        <taxon>Burkholderiales</taxon>
        <taxon>Burkholderiaceae</taxon>
        <taxon>Paraburkholderia</taxon>
    </lineage>
</organism>
<dbReference type="OrthoDB" id="9006902at2"/>
<dbReference type="InterPro" id="IPR010862">
    <property type="entry name" value="DUF1493"/>
</dbReference>
<reference evidence="1 2" key="1">
    <citation type="submission" date="2019-03" db="EMBL/GenBank/DDBJ databases">
        <title>Paraburkholderia sp. 7MH5, isolated from subtropical forest soil.</title>
        <authorList>
            <person name="Gao Z.-H."/>
            <person name="Qiu L.-H."/>
        </authorList>
    </citation>
    <scope>NUCLEOTIDE SEQUENCE [LARGE SCALE GENOMIC DNA]</scope>
    <source>
        <strain evidence="1 2">7MH5</strain>
    </source>
</reference>
<keyword evidence="2" id="KW-1185">Reference proteome</keyword>
<dbReference type="Pfam" id="PF07377">
    <property type="entry name" value="DUF1493"/>
    <property type="match status" value="1"/>
</dbReference>
<dbReference type="EMBL" id="CP038148">
    <property type="protein sequence ID" value="QBQ97600.1"/>
    <property type="molecule type" value="Genomic_DNA"/>
</dbReference>
<proteinExistence type="predicted"/>
<evidence type="ECO:0000313" key="2">
    <source>
        <dbReference type="Proteomes" id="UP000295727"/>
    </source>
</evidence>
<accession>A0A4P7CP93</accession>
<evidence type="ECO:0000313" key="1">
    <source>
        <dbReference type="EMBL" id="QBQ97600.1"/>
    </source>
</evidence>
<protein>
    <submittedName>
        <fullName evidence="1">DUF1493 family protein</fullName>
    </submittedName>
</protein>
<sequence>MGGHRRLAAPANTAQTNGHYKRHIDRFACGSQLSRLVDFVRATTGASKRKPITADTKLEDDLGVSGIEAEAFMEKFFDAFKVDIGDFSFDRYFVNEGSGIILSLITLLSRKRREALTRVPVTVGMLADAVASGRWDSQALEARHNG</sequence>